<comment type="caution">
    <text evidence="1">The sequence shown here is derived from an EMBL/GenBank/DDBJ whole genome shotgun (WGS) entry which is preliminary data.</text>
</comment>
<organism evidence="1 2">
    <name type="scientific">Flavobacterium hercynium</name>
    <dbReference type="NCBI Taxonomy" id="387094"/>
    <lineage>
        <taxon>Bacteria</taxon>
        <taxon>Pseudomonadati</taxon>
        <taxon>Bacteroidota</taxon>
        <taxon>Flavobacteriia</taxon>
        <taxon>Flavobacteriales</taxon>
        <taxon>Flavobacteriaceae</taxon>
        <taxon>Flavobacterium</taxon>
    </lineage>
</organism>
<dbReference type="EMBL" id="MUGW01000071">
    <property type="protein sequence ID" value="OXA84082.1"/>
    <property type="molecule type" value="Genomic_DNA"/>
</dbReference>
<keyword evidence="2" id="KW-1185">Reference proteome</keyword>
<accession>A0A226GPS9</accession>
<name>A0A226GPS9_9FLAO</name>
<dbReference type="AlphaFoldDB" id="A0A226GPS9"/>
<dbReference type="Proteomes" id="UP000198345">
    <property type="component" value="Unassembled WGS sequence"/>
</dbReference>
<evidence type="ECO:0000313" key="2">
    <source>
        <dbReference type="Proteomes" id="UP000198345"/>
    </source>
</evidence>
<dbReference type="OrthoDB" id="1163801at2"/>
<proteinExistence type="predicted"/>
<gene>
    <name evidence="1" type="ORF">B0A66_21570</name>
</gene>
<protein>
    <recommendedName>
        <fullName evidence="3">DNA-binding protein</fullName>
    </recommendedName>
</protein>
<sequence length="106" mass="12405">MNFIKQMERINTIHQLISAERTGSPTTFAKKIGLSRSQLYNMLDFIKELDAPVRYCKKRESFYYESSYELILNYSLKTITCDELKEIYGGFHLRPILLDGAMVNLQ</sequence>
<evidence type="ECO:0008006" key="3">
    <source>
        <dbReference type="Google" id="ProtNLM"/>
    </source>
</evidence>
<evidence type="ECO:0000313" key="1">
    <source>
        <dbReference type="EMBL" id="OXA84082.1"/>
    </source>
</evidence>
<reference evidence="1 2" key="1">
    <citation type="submission" date="2016-11" db="EMBL/GenBank/DDBJ databases">
        <title>Whole genomes of Flavobacteriaceae.</title>
        <authorList>
            <person name="Stine C."/>
            <person name="Li C."/>
            <person name="Tadesse D."/>
        </authorList>
    </citation>
    <scope>NUCLEOTIDE SEQUENCE [LARGE SCALE GENOMIC DNA]</scope>
    <source>
        <strain evidence="1 2">DSM 18292</strain>
    </source>
</reference>